<name>A0AAD5JEA9_ACENE</name>
<evidence type="ECO:0000313" key="3">
    <source>
        <dbReference type="EMBL" id="KAI9196335.1"/>
    </source>
</evidence>
<gene>
    <name evidence="3" type="ORF">LWI28_023048</name>
</gene>
<organism evidence="3 4">
    <name type="scientific">Acer negundo</name>
    <name type="common">Box elder</name>
    <dbReference type="NCBI Taxonomy" id="4023"/>
    <lineage>
        <taxon>Eukaryota</taxon>
        <taxon>Viridiplantae</taxon>
        <taxon>Streptophyta</taxon>
        <taxon>Embryophyta</taxon>
        <taxon>Tracheophyta</taxon>
        <taxon>Spermatophyta</taxon>
        <taxon>Magnoliopsida</taxon>
        <taxon>eudicotyledons</taxon>
        <taxon>Gunneridae</taxon>
        <taxon>Pentapetalae</taxon>
        <taxon>rosids</taxon>
        <taxon>malvids</taxon>
        <taxon>Sapindales</taxon>
        <taxon>Sapindaceae</taxon>
        <taxon>Hippocastanoideae</taxon>
        <taxon>Acereae</taxon>
        <taxon>Acer</taxon>
    </lineage>
</organism>
<dbReference type="PANTHER" id="PTHR47926:SF347">
    <property type="entry name" value="PENTATRICOPEPTIDE REPEAT-CONTAINING PROTEIN"/>
    <property type="match status" value="1"/>
</dbReference>
<reference evidence="3" key="2">
    <citation type="submission" date="2023-02" db="EMBL/GenBank/DDBJ databases">
        <authorList>
            <person name="Swenson N.G."/>
            <person name="Wegrzyn J.L."/>
            <person name="Mcevoy S.L."/>
        </authorList>
    </citation>
    <scope>NUCLEOTIDE SEQUENCE</scope>
    <source>
        <strain evidence="3">91603</strain>
        <tissue evidence="3">Leaf</tissue>
    </source>
</reference>
<keyword evidence="1" id="KW-0677">Repeat</keyword>
<reference evidence="3" key="1">
    <citation type="journal article" date="2022" name="Plant J.">
        <title>Strategies of tolerance reflected in two North American maple genomes.</title>
        <authorList>
            <person name="McEvoy S.L."/>
            <person name="Sezen U.U."/>
            <person name="Trouern-Trend A."/>
            <person name="McMahon S.M."/>
            <person name="Schaberg P.G."/>
            <person name="Yang J."/>
            <person name="Wegrzyn J.L."/>
            <person name="Swenson N.G."/>
        </authorList>
    </citation>
    <scope>NUCLEOTIDE SEQUENCE</scope>
    <source>
        <strain evidence="3">91603</strain>
    </source>
</reference>
<accession>A0AAD5JEA9</accession>
<evidence type="ECO:0000256" key="1">
    <source>
        <dbReference type="ARBA" id="ARBA00022737"/>
    </source>
</evidence>
<evidence type="ECO:0008006" key="5">
    <source>
        <dbReference type="Google" id="ProtNLM"/>
    </source>
</evidence>
<dbReference type="EMBL" id="JAJSOW010000003">
    <property type="protein sequence ID" value="KAI9196335.1"/>
    <property type="molecule type" value="Genomic_DNA"/>
</dbReference>
<dbReference type="Pfam" id="PF01535">
    <property type="entry name" value="PPR"/>
    <property type="match status" value="1"/>
</dbReference>
<dbReference type="GO" id="GO:0003723">
    <property type="term" value="F:RNA binding"/>
    <property type="evidence" value="ECO:0007669"/>
    <property type="project" value="InterPro"/>
</dbReference>
<dbReference type="Pfam" id="PF13041">
    <property type="entry name" value="PPR_2"/>
    <property type="match status" value="1"/>
</dbReference>
<comment type="caution">
    <text evidence="3">The sequence shown here is derived from an EMBL/GenBank/DDBJ whole genome shotgun (WGS) entry which is preliminary data.</text>
</comment>
<proteinExistence type="predicted"/>
<evidence type="ECO:0000256" key="2">
    <source>
        <dbReference type="PROSITE-ProRule" id="PRU00708"/>
    </source>
</evidence>
<dbReference type="InterPro" id="IPR011990">
    <property type="entry name" value="TPR-like_helical_dom_sf"/>
</dbReference>
<dbReference type="AlphaFoldDB" id="A0AAD5JEA9"/>
<dbReference type="NCBIfam" id="TIGR00756">
    <property type="entry name" value="PPR"/>
    <property type="match status" value="1"/>
</dbReference>
<dbReference type="InterPro" id="IPR046960">
    <property type="entry name" value="PPR_At4g14850-like_plant"/>
</dbReference>
<dbReference type="PROSITE" id="PS51375">
    <property type="entry name" value="PPR"/>
    <property type="match status" value="1"/>
</dbReference>
<dbReference type="Proteomes" id="UP001064489">
    <property type="component" value="Chromosome 1"/>
</dbReference>
<dbReference type="FunFam" id="1.25.40.10:FF:000073">
    <property type="entry name" value="Pentatricopeptide repeat-containing protein chloroplastic"/>
    <property type="match status" value="1"/>
</dbReference>
<feature type="repeat" description="PPR" evidence="2">
    <location>
        <begin position="58"/>
        <end position="92"/>
    </location>
</feature>
<keyword evidence="4" id="KW-1185">Reference proteome</keyword>
<protein>
    <recommendedName>
        <fullName evidence="5">Pentatricopeptide repeat-containing protein</fullName>
    </recommendedName>
</protein>
<dbReference type="PANTHER" id="PTHR47926">
    <property type="entry name" value="PENTATRICOPEPTIDE REPEAT-CONTAINING PROTEIN"/>
    <property type="match status" value="1"/>
</dbReference>
<dbReference type="Gene3D" id="1.25.40.10">
    <property type="entry name" value="Tetratricopeptide repeat domain"/>
    <property type="match status" value="1"/>
</dbReference>
<dbReference type="InterPro" id="IPR002885">
    <property type="entry name" value="PPR_rpt"/>
</dbReference>
<dbReference type="GO" id="GO:0009451">
    <property type="term" value="P:RNA modification"/>
    <property type="evidence" value="ECO:0007669"/>
    <property type="project" value="InterPro"/>
</dbReference>
<evidence type="ECO:0000313" key="4">
    <source>
        <dbReference type="Proteomes" id="UP001064489"/>
    </source>
</evidence>
<sequence length="124" mass="13782">MSSSRSAQLEHGKFIHGYIIRNRIQTDIFISSSLIDLYFKCGCVSSAENVFDKTMKTNVVSWNVMISGYVTVGDYFKALNIHEDMKQTSVKPDAVTFTSILSACSQLTALEKGKRSTSLSLRVS</sequence>